<evidence type="ECO:0000313" key="5">
    <source>
        <dbReference type="Proteomes" id="UP000000628"/>
    </source>
</evidence>
<dbReference type="KEGG" id="jde:Jden_1578"/>
<keyword evidence="2" id="KW-0378">Hydrolase</keyword>
<dbReference type="SUPFAM" id="SSF53474">
    <property type="entry name" value="alpha/beta-Hydrolases"/>
    <property type="match status" value="1"/>
</dbReference>
<dbReference type="HOGENOM" id="CLU_049413_5_3_11"/>
<gene>
    <name evidence="4" type="ordered locus">Jden_1578</name>
</gene>
<dbReference type="InterPro" id="IPR050565">
    <property type="entry name" value="LYPA1-2/EST-like"/>
</dbReference>
<dbReference type="InterPro" id="IPR003140">
    <property type="entry name" value="PLipase/COase/thioEstase"/>
</dbReference>
<dbReference type="Gene3D" id="3.40.50.1820">
    <property type="entry name" value="alpha/beta hydrolase"/>
    <property type="match status" value="1"/>
</dbReference>
<proteinExistence type="inferred from homology"/>
<dbReference type="Pfam" id="PF02230">
    <property type="entry name" value="Abhydrolase_2"/>
    <property type="match status" value="1"/>
</dbReference>
<evidence type="ECO:0000256" key="1">
    <source>
        <dbReference type="ARBA" id="ARBA00006499"/>
    </source>
</evidence>
<dbReference type="EMBL" id="CP001706">
    <property type="protein sequence ID" value="ACV09226.1"/>
    <property type="molecule type" value="Genomic_DNA"/>
</dbReference>
<dbReference type="RefSeq" id="WP_015771854.1">
    <property type="nucleotide sequence ID" value="NC_013174.1"/>
</dbReference>
<organism evidence="4 5">
    <name type="scientific">Jonesia denitrificans (strain ATCC 14870 / DSM 20603 / BCRC 15368 / CIP 55.134 / JCM 11481 / NBRC 15587 / NCTC 10816 / Prevot 55134)</name>
    <name type="common">Listeria denitrificans</name>
    <dbReference type="NCBI Taxonomy" id="471856"/>
    <lineage>
        <taxon>Bacteria</taxon>
        <taxon>Bacillati</taxon>
        <taxon>Actinomycetota</taxon>
        <taxon>Actinomycetes</taxon>
        <taxon>Micrococcales</taxon>
        <taxon>Jonesiaceae</taxon>
        <taxon>Jonesia</taxon>
    </lineage>
</organism>
<dbReference type="PANTHER" id="PTHR10655">
    <property type="entry name" value="LYSOPHOSPHOLIPASE-RELATED"/>
    <property type="match status" value="1"/>
</dbReference>
<protein>
    <submittedName>
        <fullName evidence="4">Phospholipase/Carboxylesterase</fullName>
    </submittedName>
</protein>
<keyword evidence="5" id="KW-1185">Reference proteome</keyword>
<evidence type="ECO:0000259" key="3">
    <source>
        <dbReference type="Pfam" id="PF02230"/>
    </source>
</evidence>
<dbReference type="STRING" id="471856.Jden_1578"/>
<feature type="domain" description="Phospholipase/carboxylesterase/thioesterase" evidence="3">
    <location>
        <begin position="16"/>
        <end position="207"/>
    </location>
</feature>
<dbReference type="GO" id="GO:0016787">
    <property type="term" value="F:hydrolase activity"/>
    <property type="evidence" value="ECO:0007669"/>
    <property type="project" value="UniProtKB-KW"/>
</dbReference>
<sequence length="223" mass="24048">MNLDADAVVWTHATTRQSVPSRPLLVLMHGLGSHEHDLVGLLPHLPSHVDAASLRAPLRDMGGFAWFPRGDSAGTPDGQAIAQAAQAVLSWLDASVDATTPVIPVGFSQGGAMVTQLLRERPTRFAAGVVLSGFRHSAPHPHDAELAEQHIPVFCGRGDSDPIITTDRFFDLEHWLEQHTDVDLHVYAGMPHAVNAEELRDLSDFITRVCPVAEVNGSSPDLS</sequence>
<comment type="similarity">
    <text evidence="1">Belongs to the AB hydrolase superfamily. AB hydrolase 2 family.</text>
</comment>
<reference evidence="4 5" key="1">
    <citation type="journal article" date="2009" name="Stand. Genomic Sci.">
        <title>Complete genome sequence of Jonesia denitrificans type strain (Prevot 55134).</title>
        <authorList>
            <person name="Pukall R."/>
            <person name="Gehrich-Schroter G."/>
            <person name="Lapidus A."/>
            <person name="Nolan M."/>
            <person name="Glavina Del Rio T."/>
            <person name="Lucas S."/>
            <person name="Chen F."/>
            <person name="Tice H."/>
            <person name="Pitluck S."/>
            <person name="Cheng J.F."/>
            <person name="Copeland A."/>
            <person name="Saunders E."/>
            <person name="Brettin T."/>
            <person name="Detter J.C."/>
            <person name="Bruce D."/>
            <person name="Goodwin L."/>
            <person name="Pati A."/>
            <person name="Ivanova N."/>
            <person name="Mavromatis K."/>
            <person name="Ovchinnikova G."/>
            <person name="Chen A."/>
            <person name="Palaniappan K."/>
            <person name="Land M."/>
            <person name="Hauser L."/>
            <person name="Chang Y.J."/>
            <person name="Jeffries C.D."/>
            <person name="Chain P."/>
            <person name="Goker M."/>
            <person name="Bristow J."/>
            <person name="Eisen J.A."/>
            <person name="Markowitz V."/>
            <person name="Hugenholtz P."/>
            <person name="Kyrpides N.C."/>
            <person name="Klenk H.P."/>
            <person name="Han C."/>
        </authorList>
    </citation>
    <scope>NUCLEOTIDE SEQUENCE [LARGE SCALE GENOMIC DNA]</scope>
    <source>
        <strain evidence="5">ATCC 14870 / DSM 20603 / BCRC 15368 / CIP 55.134 / JCM 11481 / NBRC 15587 / NCTC 10816 / Prevot 55134</strain>
    </source>
</reference>
<dbReference type="Proteomes" id="UP000000628">
    <property type="component" value="Chromosome"/>
</dbReference>
<evidence type="ECO:0000313" key="4">
    <source>
        <dbReference type="EMBL" id="ACV09226.1"/>
    </source>
</evidence>
<name>C7R5F3_JONDD</name>
<dbReference type="AlphaFoldDB" id="C7R5F3"/>
<accession>C7R5F3</accession>
<dbReference type="InterPro" id="IPR029058">
    <property type="entry name" value="AB_hydrolase_fold"/>
</dbReference>
<dbReference type="eggNOG" id="COG0400">
    <property type="taxonomic scope" value="Bacteria"/>
</dbReference>
<dbReference type="OrthoDB" id="9780848at2"/>
<evidence type="ECO:0000256" key="2">
    <source>
        <dbReference type="ARBA" id="ARBA00022801"/>
    </source>
</evidence>
<dbReference type="PANTHER" id="PTHR10655:SF17">
    <property type="entry name" value="LYSOPHOSPHOLIPASE-LIKE PROTEIN 1"/>
    <property type="match status" value="1"/>
</dbReference>